<evidence type="ECO:0000313" key="1">
    <source>
        <dbReference type="EMBL" id="MCO5723682.1"/>
    </source>
</evidence>
<keyword evidence="2" id="KW-1185">Reference proteome</keyword>
<proteinExistence type="predicted"/>
<gene>
    <name evidence="1" type="ORF">NG653_02355</name>
</gene>
<dbReference type="EMBL" id="JAMXIB010000001">
    <property type="protein sequence ID" value="MCO5723682.1"/>
    <property type="molecule type" value="Genomic_DNA"/>
</dbReference>
<comment type="caution">
    <text evidence="1">The sequence shown here is derived from an EMBL/GenBank/DDBJ whole genome shotgun (WGS) entry which is preliminary data.</text>
</comment>
<dbReference type="Proteomes" id="UP001206312">
    <property type="component" value="Unassembled WGS sequence"/>
</dbReference>
<protein>
    <submittedName>
        <fullName evidence="1">Esterase</fullName>
    </submittedName>
</protein>
<evidence type="ECO:0000313" key="2">
    <source>
        <dbReference type="Proteomes" id="UP001206312"/>
    </source>
</evidence>
<dbReference type="SUPFAM" id="SSF53474">
    <property type="entry name" value="alpha/beta-Hydrolases"/>
    <property type="match status" value="1"/>
</dbReference>
<name>A0ABT1AVP4_9FLAO</name>
<organism evidence="1 2">
    <name type="scientific">Robiginitalea marina</name>
    <dbReference type="NCBI Taxonomy" id="2954105"/>
    <lineage>
        <taxon>Bacteria</taxon>
        <taxon>Pseudomonadati</taxon>
        <taxon>Bacteroidota</taxon>
        <taxon>Flavobacteriia</taxon>
        <taxon>Flavobacteriales</taxon>
        <taxon>Flavobacteriaceae</taxon>
        <taxon>Robiginitalea</taxon>
    </lineage>
</organism>
<sequence>MKSTPPENTREKWLTYPATHPYETLFARTPQTRNVWVVFHGIGFLSRYFLRYFTHLDPKENYVIAPQAPSLYYLDAEYRNVGASWLTREHTREHMANLLNYLDVLSLGESLDTAPNLILMGYSQGVSVLCRWVALKKVRCSRLVLYAGKVPRELTPADFSHLGRETRVEAFAGRSDPFLENNRTGEYDRLETLFPGNLVLTEYEGGHELLRDYIRA</sequence>
<dbReference type="RefSeq" id="WP_252740052.1">
    <property type="nucleotide sequence ID" value="NZ_JAMXIB010000001.1"/>
</dbReference>
<accession>A0ABT1AVP4</accession>
<reference evidence="1 2" key="1">
    <citation type="submission" date="2022-06" db="EMBL/GenBank/DDBJ databases">
        <authorList>
            <person name="Xuan X."/>
        </authorList>
    </citation>
    <scope>NUCLEOTIDE SEQUENCE [LARGE SCALE GENOMIC DNA]</scope>
    <source>
        <strain evidence="1 2">2V75</strain>
    </source>
</reference>
<dbReference type="Gene3D" id="3.40.50.1820">
    <property type="entry name" value="alpha/beta hydrolase"/>
    <property type="match status" value="1"/>
</dbReference>
<dbReference type="InterPro" id="IPR029058">
    <property type="entry name" value="AB_hydrolase_fold"/>
</dbReference>